<dbReference type="GO" id="GO:0009252">
    <property type="term" value="P:peptidoglycan biosynthetic process"/>
    <property type="evidence" value="ECO:0007669"/>
    <property type="project" value="UniProtKB-UniPathway"/>
</dbReference>
<feature type="region of interest" description="Disordered" evidence="6">
    <location>
        <begin position="37"/>
        <end position="56"/>
    </location>
</feature>
<organism evidence="8">
    <name type="scientific">freshwater metagenome</name>
    <dbReference type="NCBI Taxonomy" id="449393"/>
    <lineage>
        <taxon>unclassified sequences</taxon>
        <taxon>metagenomes</taxon>
        <taxon>ecological metagenomes</taxon>
    </lineage>
</organism>
<evidence type="ECO:0000313" key="8">
    <source>
        <dbReference type="EMBL" id="CAB4581477.1"/>
    </source>
</evidence>
<dbReference type="GO" id="GO:0071555">
    <property type="term" value="P:cell wall organization"/>
    <property type="evidence" value="ECO:0007669"/>
    <property type="project" value="UniProtKB-KW"/>
</dbReference>
<name>A0A6J6EZN4_9ZZZZ</name>
<feature type="domain" description="L,D-TPase catalytic" evidence="7">
    <location>
        <begin position="208"/>
        <end position="315"/>
    </location>
</feature>
<dbReference type="InterPro" id="IPR036366">
    <property type="entry name" value="PGBDSf"/>
</dbReference>
<feature type="compositionally biased region" description="Pro residues" evidence="6">
    <location>
        <begin position="394"/>
        <end position="404"/>
    </location>
</feature>
<dbReference type="PROSITE" id="PS52029">
    <property type="entry name" value="LD_TPASE"/>
    <property type="match status" value="1"/>
</dbReference>
<feature type="region of interest" description="Disordered" evidence="6">
    <location>
        <begin position="326"/>
        <end position="404"/>
    </location>
</feature>
<accession>A0A6J6EZN4</accession>
<sequence>MRRRPDADVGAGDARRWMPAIAAGCVLLVVVAAGVSGRSEGDTGESTESTASLVTPTFDPSATTAAQIVTDTTVAPIVKTSLTETLAMGAFGPEVERLQARLTELGFVPGVIDGQFGSLTQQAVWAYKKLVGGMTWQELDQSDSKTAVTNELWQQMQDPISIAPRRPQGLGSTHVEVYLPQQVMAVFRDDVPVFIAHISTGELLEDGLTPATFCERITLDTDENGNPLDPPVEKDICAESKTPGGVFQFTRRYDGKRVGPLGGMLNPVYFNYGIAIHGADNVPTHPASHGCVRIHNKLSEVFPSLVERRDRVFVWGHDGKEPEWYTREESLPSFNRPDPNATTTTSSTTTTTTVAAAAPTTAPAPTTTRPPTTTTKPAPTTTVAPATTAAPVTTAPPPAEPPAA</sequence>
<gene>
    <name evidence="8" type="ORF">UFOPK1493_03122</name>
</gene>
<proteinExistence type="predicted"/>
<feature type="compositionally biased region" description="Polar residues" evidence="6">
    <location>
        <begin position="44"/>
        <end position="56"/>
    </location>
</feature>
<dbReference type="AlphaFoldDB" id="A0A6J6EZN4"/>
<evidence type="ECO:0000256" key="3">
    <source>
        <dbReference type="ARBA" id="ARBA00022960"/>
    </source>
</evidence>
<dbReference type="InterPro" id="IPR036365">
    <property type="entry name" value="PGBD-like_sf"/>
</dbReference>
<dbReference type="GO" id="GO:0008360">
    <property type="term" value="P:regulation of cell shape"/>
    <property type="evidence" value="ECO:0007669"/>
    <property type="project" value="UniProtKB-KW"/>
</dbReference>
<protein>
    <submittedName>
        <fullName evidence="8">Unannotated protein</fullName>
    </submittedName>
</protein>
<dbReference type="Pfam" id="PF03734">
    <property type="entry name" value="YkuD"/>
    <property type="match status" value="1"/>
</dbReference>
<dbReference type="Gene3D" id="2.40.440.10">
    <property type="entry name" value="L,D-transpeptidase catalytic domain-like"/>
    <property type="match status" value="1"/>
</dbReference>
<dbReference type="SUPFAM" id="SSF47090">
    <property type="entry name" value="PGBD-like"/>
    <property type="match status" value="1"/>
</dbReference>
<dbReference type="InterPro" id="IPR005490">
    <property type="entry name" value="LD_TPept_cat_dom"/>
</dbReference>
<keyword evidence="2" id="KW-0808">Transferase</keyword>
<dbReference type="Gene3D" id="1.10.101.10">
    <property type="entry name" value="PGBD-like superfamily/PGBD"/>
    <property type="match status" value="1"/>
</dbReference>
<comment type="pathway">
    <text evidence="1">Cell wall biogenesis; peptidoglycan biosynthesis.</text>
</comment>
<dbReference type="SUPFAM" id="SSF141523">
    <property type="entry name" value="L,D-transpeptidase catalytic domain-like"/>
    <property type="match status" value="1"/>
</dbReference>
<evidence type="ECO:0000256" key="1">
    <source>
        <dbReference type="ARBA" id="ARBA00004752"/>
    </source>
</evidence>
<evidence type="ECO:0000256" key="5">
    <source>
        <dbReference type="ARBA" id="ARBA00023316"/>
    </source>
</evidence>
<feature type="compositionally biased region" description="Low complexity" evidence="6">
    <location>
        <begin position="341"/>
        <end position="393"/>
    </location>
</feature>
<keyword evidence="3" id="KW-0133">Cell shape</keyword>
<dbReference type="InterPro" id="IPR002477">
    <property type="entry name" value="Peptidoglycan-bd-like"/>
</dbReference>
<evidence type="ECO:0000256" key="2">
    <source>
        <dbReference type="ARBA" id="ARBA00022679"/>
    </source>
</evidence>
<dbReference type="GO" id="GO:0016740">
    <property type="term" value="F:transferase activity"/>
    <property type="evidence" value="ECO:0007669"/>
    <property type="project" value="UniProtKB-KW"/>
</dbReference>
<evidence type="ECO:0000256" key="6">
    <source>
        <dbReference type="SAM" id="MobiDB-lite"/>
    </source>
</evidence>
<reference evidence="8" key="1">
    <citation type="submission" date="2020-05" db="EMBL/GenBank/DDBJ databases">
        <authorList>
            <person name="Chiriac C."/>
            <person name="Salcher M."/>
            <person name="Ghai R."/>
            <person name="Kavagutti S V."/>
        </authorList>
    </citation>
    <scope>NUCLEOTIDE SEQUENCE</scope>
</reference>
<evidence type="ECO:0000256" key="4">
    <source>
        <dbReference type="ARBA" id="ARBA00022984"/>
    </source>
</evidence>
<keyword evidence="4" id="KW-0573">Peptidoglycan synthesis</keyword>
<dbReference type="EMBL" id="CAEZSR010000157">
    <property type="protein sequence ID" value="CAB4581477.1"/>
    <property type="molecule type" value="Genomic_DNA"/>
</dbReference>
<dbReference type="InterPro" id="IPR038063">
    <property type="entry name" value="Transpep_catalytic_dom"/>
</dbReference>
<evidence type="ECO:0000259" key="7">
    <source>
        <dbReference type="PROSITE" id="PS52029"/>
    </source>
</evidence>
<keyword evidence="5" id="KW-0961">Cell wall biogenesis/degradation</keyword>
<dbReference type="UniPathway" id="UPA00219"/>
<dbReference type="CDD" id="cd16913">
    <property type="entry name" value="YkuD_like"/>
    <property type="match status" value="1"/>
</dbReference>
<dbReference type="Pfam" id="PF01471">
    <property type="entry name" value="PG_binding_1"/>
    <property type="match status" value="1"/>
</dbReference>